<dbReference type="GO" id="GO:0009755">
    <property type="term" value="P:hormone-mediated signaling pathway"/>
    <property type="evidence" value="ECO:0007669"/>
    <property type="project" value="TreeGrafter"/>
</dbReference>
<dbReference type="InterPro" id="IPR026906">
    <property type="entry name" value="LRR_5"/>
</dbReference>
<dbReference type="PANTHER" id="PTHR24372">
    <property type="entry name" value="GLYCOPROTEIN HORMONE RECEPTOR"/>
    <property type="match status" value="1"/>
</dbReference>
<organism evidence="15">
    <name type="scientific">Musca domestica</name>
    <name type="common">House fly</name>
    <dbReference type="NCBI Taxonomy" id="7370"/>
    <lineage>
        <taxon>Eukaryota</taxon>
        <taxon>Metazoa</taxon>
        <taxon>Ecdysozoa</taxon>
        <taxon>Arthropoda</taxon>
        <taxon>Hexapoda</taxon>
        <taxon>Insecta</taxon>
        <taxon>Pterygota</taxon>
        <taxon>Neoptera</taxon>
        <taxon>Endopterygota</taxon>
        <taxon>Diptera</taxon>
        <taxon>Brachycera</taxon>
        <taxon>Muscomorpha</taxon>
        <taxon>Muscoidea</taxon>
        <taxon>Muscidae</taxon>
        <taxon>Musca</taxon>
    </lineage>
</organism>
<evidence type="ECO:0000256" key="9">
    <source>
        <dbReference type="ARBA" id="ARBA00023136"/>
    </source>
</evidence>
<keyword evidence="6" id="KW-0677">Repeat</keyword>
<evidence type="ECO:0000313" key="16">
    <source>
        <dbReference type="Proteomes" id="UP001652621"/>
    </source>
</evidence>
<dbReference type="CDD" id="cd15136">
    <property type="entry name" value="7tmA_Glyco_hormone_R"/>
    <property type="match status" value="1"/>
</dbReference>
<feature type="transmembrane region" description="Helical" evidence="13">
    <location>
        <begin position="705"/>
        <end position="726"/>
    </location>
</feature>
<sequence>MSYHGKSQTHSMPHPRHRRPHCCTTKIPKRQHQLQMPAFQMLRFLLLLVCYSCHPSQTRAAVEYSAQLSQCYDKAYGFGGYHLFNDSLAPGNQLIWDSVNGTGLLRNGSEILRTLAQPEATTAPGWKCCCWNATNSDEVECRCEGEALSRVPQTLTNPLQRLTIASAGLPRLRNTALKVYNASLSDIVLTDLKYLETIQDGAFANLRHLRTIYISHAPKLEYLSKDVFQGISDTIKVIRIINSGLTTIPDLTYLPSTNILQMIDLDNNHITRIDSKSIKIKTDQLILANNYINYIDDSAFYGSQIAKLILKENRNLREVHPNAFNGMSMQELDLSSTSLVRLPSAGLQDIEVLRIENTHTLKTIPSIYNFKNLQKAHLTHSFHCCAFKFPSRHDPRRHAERMKEIEKWQQQCINKNKDANNLQKLEKFTQNNGVPEDYGEMRDAMAGGGGGGEENAEFFKGTWSTPQDDLGATAGVWKRTTHEFPVTGTTTTTGDGTSAITTTSSSSSPLDENKINLLTNINSILYRRLMRSDFPLTDDQFLGESNMWSELKPNLNDIEYFVDEDDYLSDSIKSDIGIFHEPINTDSSQLDEYCGNFTFSKHDVECYPMANALNPCEDVMGYQWLRISVWIVVGLAVIGNVAVLVVILSIKSESPSVPRFLMCHLAFADLCLGLYLLLIASIDSHSMGEYFNYAYDWQYGAGCKVAGFLTVFASHLSVFTLTVITIERWLAITHALYLNHRIKLRPAAYIMMGGWIYSIIMSSLPLFGISNYSSTSICLPMEIRDPFDTAYLVAIMGLNGVAFFIIAICYGQIYLSLGEETRHAHSNSTGEMSVAKKMALLVFTNFACWAPIAFFGLTALSGYPLINVTKSKILLVFVYPLNSCADPYLYAILTSQYRQDLYLLLAKFGLCQQKALKYKNSISFPATSNYTCSIQRHGSLIPKIQKSNGTPPPETQIMLQGKEDFV</sequence>
<keyword evidence="5 13" id="KW-0812">Transmembrane</keyword>
<dbReference type="InterPro" id="IPR017452">
    <property type="entry name" value="GPCR_Rhodpsn_7TM"/>
</dbReference>
<evidence type="ECO:0000256" key="8">
    <source>
        <dbReference type="ARBA" id="ARBA00023040"/>
    </source>
</evidence>
<feature type="region of interest" description="Disordered" evidence="12">
    <location>
        <begin position="1"/>
        <end position="21"/>
    </location>
</feature>
<dbReference type="PANTHER" id="PTHR24372:SF74">
    <property type="entry name" value="LP13728P"/>
    <property type="match status" value="1"/>
</dbReference>
<dbReference type="Pfam" id="PF00001">
    <property type="entry name" value="7tm_1"/>
    <property type="match status" value="1"/>
</dbReference>
<evidence type="ECO:0000256" key="5">
    <source>
        <dbReference type="ARBA" id="ARBA00022692"/>
    </source>
</evidence>
<dbReference type="VEuPathDB" id="VectorBase:MDOMA2_000678"/>
<comment type="similarity">
    <text evidence="2">Belongs to the G-protein coupled receptor 1 family.</text>
</comment>
<feature type="compositionally biased region" description="Polar residues" evidence="12">
    <location>
        <begin position="1"/>
        <end position="11"/>
    </location>
</feature>
<dbReference type="FunFam" id="1.20.1070.10:FF:000181">
    <property type="entry name" value="Thyrotropin receptor"/>
    <property type="match status" value="1"/>
</dbReference>
<evidence type="ECO:0000259" key="14">
    <source>
        <dbReference type="PROSITE" id="PS50262"/>
    </source>
</evidence>
<reference evidence="17" key="2">
    <citation type="submission" date="2025-04" db="UniProtKB">
        <authorList>
            <consortium name="RefSeq"/>
        </authorList>
    </citation>
    <scope>IDENTIFICATION</scope>
    <source>
        <strain evidence="17">Aabys</strain>
    </source>
</reference>
<proteinExistence type="inferred from homology"/>
<keyword evidence="9 13" id="KW-0472">Membrane</keyword>
<dbReference type="GO" id="GO:0016500">
    <property type="term" value="F:protein-hormone receptor activity"/>
    <property type="evidence" value="ECO:0007669"/>
    <property type="project" value="InterPro"/>
</dbReference>
<dbReference type="Gene3D" id="3.80.10.10">
    <property type="entry name" value="Ribonuclease Inhibitor"/>
    <property type="match status" value="1"/>
</dbReference>
<name>A0A1I8NE80_MUSDO</name>
<dbReference type="PROSITE" id="PS00237">
    <property type="entry name" value="G_PROTEIN_RECEP_F1_1"/>
    <property type="match status" value="1"/>
</dbReference>
<evidence type="ECO:0000256" key="13">
    <source>
        <dbReference type="SAM" id="Phobius"/>
    </source>
</evidence>
<dbReference type="Gene3D" id="1.20.1070.10">
    <property type="entry name" value="Rhodopsin 7-helix transmembrane proteins"/>
    <property type="match status" value="1"/>
</dbReference>
<evidence type="ECO:0000256" key="4">
    <source>
        <dbReference type="ARBA" id="ARBA00022614"/>
    </source>
</evidence>
<dbReference type="PRINTS" id="PR00373">
    <property type="entry name" value="GLYCHORMONER"/>
</dbReference>
<dbReference type="InterPro" id="IPR000276">
    <property type="entry name" value="GPCR_Rhodpsn"/>
</dbReference>
<keyword evidence="8" id="KW-0297">G-protein coupled receptor</keyword>
<dbReference type="GO" id="GO:0005886">
    <property type="term" value="C:plasma membrane"/>
    <property type="evidence" value="ECO:0007669"/>
    <property type="project" value="UniProtKB-SubCell"/>
</dbReference>
<evidence type="ECO:0000256" key="11">
    <source>
        <dbReference type="ARBA" id="ARBA00023224"/>
    </source>
</evidence>
<protein>
    <submittedName>
        <fullName evidence="17">Lutropin-choriogonadotropic hormone receptor</fullName>
    </submittedName>
</protein>
<dbReference type="OrthoDB" id="5981530at2759"/>
<dbReference type="EnsemblMetazoa" id="MDOA014289-RA">
    <property type="protein sequence ID" value="MDOA014289-PA"/>
    <property type="gene ID" value="MDOA014289"/>
</dbReference>
<feature type="transmembrane region" description="Helical" evidence="13">
    <location>
        <begin position="624"/>
        <end position="648"/>
    </location>
</feature>
<dbReference type="Pfam" id="PF13855">
    <property type="entry name" value="LRR_8"/>
    <property type="match status" value="1"/>
</dbReference>
<dbReference type="GO" id="GO:0007189">
    <property type="term" value="P:adenylate cyclase-activating G protein-coupled receptor signaling pathway"/>
    <property type="evidence" value="ECO:0007669"/>
    <property type="project" value="TreeGrafter"/>
</dbReference>
<keyword evidence="10 17" id="KW-0675">Receptor</keyword>
<dbReference type="eggNOG" id="KOG2087">
    <property type="taxonomic scope" value="Eukaryota"/>
</dbReference>
<accession>A0A1I8NE80</accession>
<evidence type="ECO:0000256" key="10">
    <source>
        <dbReference type="ARBA" id="ARBA00023170"/>
    </source>
</evidence>
<dbReference type="RefSeq" id="XP_005184055.1">
    <property type="nucleotide sequence ID" value="XM_005183998.3"/>
</dbReference>
<dbReference type="GO" id="GO:0008528">
    <property type="term" value="F:G protein-coupled peptide receptor activity"/>
    <property type="evidence" value="ECO:0007669"/>
    <property type="project" value="TreeGrafter"/>
</dbReference>
<keyword evidence="7 13" id="KW-1133">Transmembrane helix</keyword>
<evidence type="ECO:0000256" key="2">
    <source>
        <dbReference type="ARBA" id="ARBA00010663"/>
    </source>
</evidence>
<evidence type="ECO:0000256" key="6">
    <source>
        <dbReference type="ARBA" id="ARBA00022737"/>
    </source>
</evidence>
<keyword evidence="4" id="KW-0433">Leucine-rich repeat</keyword>
<feature type="transmembrane region" description="Helical" evidence="13">
    <location>
        <begin position="838"/>
        <end position="861"/>
    </location>
</feature>
<feature type="transmembrane region" description="Helical" evidence="13">
    <location>
        <begin position="873"/>
        <end position="893"/>
    </location>
</feature>
<keyword evidence="11" id="KW-0807">Transducer</keyword>
<dbReference type="InterPro" id="IPR002131">
    <property type="entry name" value="Gphrmn_rcpt_fam"/>
</dbReference>
<dbReference type="FunFam" id="3.80.10.10:FF:000426">
    <property type="entry name" value="Follicle-stimulating hormone receptor-like Protein"/>
    <property type="match status" value="1"/>
</dbReference>
<dbReference type="InterPro" id="IPR001611">
    <property type="entry name" value="Leu-rich_rpt"/>
</dbReference>
<evidence type="ECO:0000256" key="1">
    <source>
        <dbReference type="ARBA" id="ARBA00004651"/>
    </source>
</evidence>
<dbReference type="PRINTS" id="PR00237">
    <property type="entry name" value="GPCRRHODOPSN"/>
</dbReference>
<dbReference type="AlphaFoldDB" id="A0A1I8NE80"/>
<evidence type="ECO:0000313" key="15">
    <source>
        <dbReference type="EnsemblMetazoa" id="MDOA014289-PA"/>
    </source>
</evidence>
<dbReference type="SUPFAM" id="SSF81321">
    <property type="entry name" value="Family A G protein-coupled receptor-like"/>
    <property type="match status" value="1"/>
</dbReference>
<feature type="compositionally biased region" description="Low complexity" evidence="12">
    <location>
        <begin position="487"/>
        <end position="508"/>
    </location>
</feature>
<feature type="domain" description="G-protein coupled receptors family 1 profile" evidence="14">
    <location>
        <begin position="639"/>
        <end position="890"/>
    </location>
</feature>
<reference evidence="15" key="1">
    <citation type="submission" date="2020-05" db="UniProtKB">
        <authorList>
            <consortium name="EnsemblMetazoa"/>
        </authorList>
    </citation>
    <scope>IDENTIFICATION</scope>
    <source>
        <strain evidence="15">Aabys</strain>
    </source>
</reference>
<evidence type="ECO:0000313" key="17">
    <source>
        <dbReference type="RefSeq" id="XP_005184055.1"/>
    </source>
</evidence>
<dbReference type="Pfam" id="PF13306">
    <property type="entry name" value="LRR_5"/>
    <property type="match status" value="1"/>
</dbReference>
<dbReference type="VEuPathDB" id="VectorBase:MDOA014289"/>
<feature type="transmembrane region" description="Helical" evidence="13">
    <location>
        <begin position="789"/>
        <end position="817"/>
    </location>
</feature>
<dbReference type="Proteomes" id="UP001652621">
    <property type="component" value="Unplaced"/>
</dbReference>
<feature type="transmembrane region" description="Helical" evidence="13">
    <location>
        <begin position="747"/>
        <end position="769"/>
    </location>
</feature>
<dbReference type="STRING" id="7370.A0A1I8NE80"/>
<keyword evidence="3" id="KW-1003">Cell membrane</keyword>
<evidence type="ECO:0000256" key="3">
    <source>
        <dbReference type="ARBA" id="ARBA00022475"/>
    </source>
</evidence>
<dbReference type="SUPFAM" id="SSF52058">
    <property type="entry name" value="L domain-like"/>
    <property type="match status" value="1"/>
</dbReference>
<feature type="region of interest" description="Disordered" evidence="12">
    <location>
        <begin position="485"/>
        <end position="509"/>
    </location>
</feature>
<evidence type="ECO:0000256" key="7">
    <source>
        <dbReference type="ARBA" id="ARBA00022989"/>
    </source>
</evidence>
<comment type="subcellular location">
    <subcellularLocation>
        <location evidence="1">Cell membrane</location>
        <topology evidence="1">Multi-pass membrane protein</topology>
    </subcellularLocation>
</comment>
<dbReference type="KEGG" id="mde:101893701"/>
<keyword evidence="16" id="KW-1185">Reference proteome</keyword>
<evidence type="ECO:0000256" key="12">
    <source>
        <dbReference type="SAM" id="MobiDB-lite"/>
    </source>
</evidence>
<dbReference type="PROSITE" id="PS50262">
    <property type="entry name" value="G_PROTEIN_RECEP_F1_2"/>
    <property type="match status" value="1"/>
</dbReference>
<dbReference type="InterPro" id="IPR032675">
    <property type="entry name" value="LRR_dom_sf"/>
</dbReference>
<feature type="transmembrane region" description="Helical" evidence="13">
    <location>
        <begin position="660"/>
        <end position="682"/>
    </location>
</feature>
<gene>
    <name evidence="15" type="primary">101893701</name>
    <name evidence="17" type="synonym">LOC101893701</name>
</gene>